<feature type="compositionally biased region" description="Gly residues" evidence="1">
    <location>
        <begin position="207"/>
        <end position="226"/>
    </location>
</feature>
<proteinExistence type="predicted"/>
<dbReference type="EMBL" id="UFQT01000134">
    <property type="protein sequence ID" value="SSX20661.1"/>
    <property type="molecule type" value="Genomic_DNA"/>
</dbReference>
<evidence type="ECO:0000313" key="2">
    <source>
        <dbReference type="EMBL" id="SSX20661.1"/>
    </source>
</evidence>
<dbReference type="AlphaFoldDB" id="A0A336LUI8"/>
<dbReference type="VEuPathDB" id="VectorBase:CSON002127"/>
<accession>A0A336LUI8</accession>
<gene>
    <name evidence="2" type="primary">CSON002127</name>
</gene>
<evidence type="ECO:0000256" key="1">
    <source>
        <dbReference type="SAM" id="MobiDB-lite"/>
    </source>
</evidence>
<protein>
    <submittedName>
        <fullName evidence="2">CSON002127 protein</fullName>
    </submittedName>
</protein>
<feature type="compositionally biased region" description="Pro residues" evidence="1">
    <location>
        <begin position="227"/>
        <end position="236"/>
    </location>
</feature>
<feature type="region of interest" description="Disordered" evidence="1">
    <location>
        <begin position="178"/>
        <end position="236"/>
    </location>
</feature>
<reference evidence="2" key="1">
    <citation type="submission" date="2018-07" db="EMBL/GenBank/DDBJ databases">
        <authorList>
            <person name="Quirk P.G."/>
            <person name="Krulwich T.A."/>
        </authorList>
    </citation>
    <scope>NUCLEOTIDE SEQUENCE</scope>
</reference>
<name>A0A336LUI8_CULSO</name>
<organism evidence="2">
    <name type="scientific">Culicoides sonorensis</name>
    <name type="common">Biting midge</name>
    <dbReference type="NCBI Taxonomy" id="179676"/>
    <lineage>
        <taxon>Eukaryota</taxon>
        <taxon>Metazoa</taxon>
        <taxon>Ecdysozoa</taxon>
        <taxon>Arthropoda</taxon>
        <taxon>Hexapoda</taxon>
        <taxon>Insecta</taxon>
        <taxon>Pterygota</taxon>
        <taxon>Neoptera</taxon>
        <taxon>Endopterygota</taxon>
        <taxon>Diptera</taxon>
        <taxon>Nematocera</taxon>
        <taxon>Chironomoidea</taxon>
        <taxon>Ceratopogonidae</taxon>
        <taxon>Ceratopogoninae</taxon>
        <taxon>Culicoides</taxon>
        <taxon>Monoculicoides</taxon>
    </lineage>
</organism>
<sequence length="236" mass="24643">MYHTRKNGPSSSCPNSYINTNFRRIIVIALFATIARAQEAEKDQIPILRQESDISPDGSYSYAYETGNGISANEQGTLKPYLATASPPTEGQRNNNIHLVHVIALMIVRRENNMSWCAHVDDYMMREVLFDMLVQPPRAFSCSLIVCNSVTSTFCMSTSICGGITGARGARFNGAGGPGGPCGPFPRGPGGPGGPGGPDGPSPRGPFGPGGPGGPLGPWGPLGPGGPLGPNPPLPP</sequence>